<dbReference type="Pfam" id="PF06441">
    <property type="entry name" value="EHN"/>
    <property type="match status" value="1"/>
</dbReference>
<protein>
    <submittedName>
        <fullName evidence="4">Alpha/beta-hydrolase</fullName>
    </submittedName>
</protein>
<dbReference type="GO" id="GO:0097176">
    <property type="term" value="P:epoxide metabolic process"/>
    <property type="evidence" value="ECO:0007669"/>
    <property type="project" value="TreeGrafter"/>
</dbReference>
<comment type="similarity">
    <text evidence="1">Belongs to the peptidase S33 family.</text>
</comment>
<organism evidence="4 5">
    <name type="scientific">Zopfia rhizophila CBS 207.26</name>
    <dbReference type="NCBI Taxonomy" id="1314779"/>
    <lineage>
        <taxon>Eukaryota</taxon>
        <taxon>Fungi</taxon>
        <taxon>Dikarya</taxon>
        <taxon>Ascomycota</taxon>
        <taxon>Pezizomycotina</taxon>
        <taxon>Dothideomycetes</taxon>
        <taxon>Dothideomycetes incertae sedis</taxon>
        <taxon>Zopfiaceae</taxon>
        <taxon>Zopfia</taxon>
    </lineage>
</organism>
<dbReference type="EMBL" id="ML994610">
    <property type="protein sequence ID" value="KAF2195683.1"/>
    <property type="molecule type" value="Genomic_DNA"/>
</dbReference>
<reference evidence="4" key="1">
    <citation type="journal article" date="2020" name="Stud. Mycol.">
        <title>101 Dothideomycetes genomes: a test case for predicting lifestyles and emergence of pathogens.</title>
        <authorList>
            <person name="Haridas S."/>
            <person name="Albert R."/>
            <person name="Binder M."/>
            <person name="Bloem J."/>
            <person name="Labutti K."/>
            <person name="Salamov A."/>
            <person name="Andreopoulos B."/>
            <person name="Baker S."/>
            <person name="Barry K."/>
            <person name="Bills G."/>
            <person name="Bluhm B."/>
            <person name="Cannon C."/>
            <person name="Castanera R."/>
            <person name="Culley D."/>
            <person name="Daum C."/>
            <person name="Ezra D."/>
            <person name="Gonzalez J."/>
            <person name="Henrissat B."/>
            <person name="Kuo A."/>
            <person name="Liang C."/>
            <person name="Lipzen A."/>
            <person name="Lutzoni F."/>
            <person name="Magnuson J."/>
            <person name="Mondo S."/>
            <person name="Nolan M."/>
            <person name="Ohm R."/>
            <person name="Pangilinan J."/>
            <person name="Park H.-J."/>
            <person name="Ramirez L."/>
            <person name="Alfaro M."/>
            <person name="Sun H."/>
            <person name="Tritt A."/>
            <person name="Yoshinaga Y."/>
            <person name="Zwiers L.-H."/>
            <person name="Turgeon B."/>
            <person name="Goodwin S."/>
            <person name="Spatafora J."/>
            <person name="Crous P."/>
            <person name="Grigoriev I."/>
        </authorList>
    </citation>
    <scope>NUCLEOTIDE SEQUENCE</scope>
    <source>
        <strain evidence="4">CBS 207.26</strain>
    </source>
</reference>
<keyword evidence="2 4" id="KW-0378">Hydrolase</keyword>
<evidence type="ECO:0000313" key="4">
    <source>
        <dbReference type="EMBL" id="KAF2195683.1"/>
    </source>
</evidence>
<evidence type="ECO:0000256" key="2">
    <source>
        <dbReference type="ARBA" id="ARBA00022801"/>
    </source>
</evidence>
<evidence type="ECO:0000256" key="1">
    <source>
        <dbReference type="ARBA" id="ARBA00010088"/>
    </source>
</evidence>
<sequence length="299" mass="34640">MSNIKPLNPGIPKEEVDRLFRKLKDTGLPKEPIDCHWNGYTSCNDYWLDSLSWLDAQRSISQWHRFTTESKDLLSTSSTRKRTCSPTMLFPPLLVYGWLGTFYEFQIAMHPLLEPSKDSDTTLGYKLHVAQAGDWEYWVVLELGIGNYECCKAAANNWHCLSGNPVGIMMFVGEKYYELADPSLGIATLDNDNFNDGLCTTQSLYFFTSPWIITSMLSYYNNVRHKVYTELKSKEENLIKVPLRVSTFPFDAYPVSEKITITTGNLQWFKDFRKHFACVECPTEMKSNVREFFGKFYEY</sequence>
<dbReference type="InterPro" id="IPR029058">
    <property type="entry name" value="AB_hydrolase_fold"/>
</dbReference>
<dbReference type="Gene3D" id="3.40.50.1820">
    <property type="entry name" value="alpha/beta hydrolase"/>
    <property type="match status" value="2"/>
</dbReference>
<dbReference type="Proteomes" id="UP000800200">
    <property type="component" value="Unassembled WGS sequence"/>
</dbReference>
<dbReference type="OrthoDB" id="7130006at2759"/>
<evidence type="ECO:0000259" key="3">
    <source>
        <dbReference type="Pfam" id="PF06441"/>
    </source>
</evidence>
<proteinExistence type="inferred from homology"/>
<gene>
    <name evidence="4" type="ORF">K469DRAFT_722807</name>
</gene>
<dbReference type="SUPFAM" id="SSF53474">
    <property type="entry name" value="alpha/beta-Hydrolases"/>
    <property type="match status" value="1"/>
</dbReference>
<dbReference type="AlphaFoldDB" id="A0A6A6EXL2"/>
<dbReference type="PANTHER" id="PTHR21661:SF79">
    <property type="entry name" value="EPOXIDE HYDROLASE"/>
    <property type="match status" value="1"/>
</dbReference>
<accession>A0A6A6EXL2</accession>
<dbReference type="InterPro" id="IPR010497">
    <property type="entry name" value="Epoxide_hydro_N"/>
</dbReference>
<name>A0A6A6EXL2_9PEZI</name>
<feature type="domain" description="Epoxide hydrolase N-terminal" evidence="3">
    <location>
        <begin position="4"/>
        <end position="105"/>
    </location>
</feature>
<evidence type="ECO:0000313" key="5">
    <source>
        <dbReference type="Proteomes" id="UP000800200"/>
    </source>
</evidence>
<dbReference type="PANTHER" id="PTHR21661">
    <property type="entry name" value="EPOXIDE HYDROLASE 1-RELATED"/>
    <property type="match status" value="1"/>
</dbReference>
<keyword evidence="5" id="KW-1185">Reference proteome</keyword>
<dbReference type="GO" id="GO:0004301">
    <property type="term" value="F:epoxide hydrolase activity"/>
    <property type="evidence" value="ECO:0007669"/>
    <property type="project" value="TreeGrafter"/>
</dbReference>